<reference evidence="10 11" key="1">
    <citation type="submission" date="2024-06" db="EMBL/GenBank/DDBJ databases">
        <title>The Natural Products Discovery Center: Release of the First 8490 Sequenced Strains for Exploring Actinobacteria Biosynthetic Diversity.</title>
        <authorList>
            <person name="Kalkreuter E."/>
            <person name="Kautsar S.A."/>
            <person name="Yang D."/>
            <person name="Bader C.D."/>
            <person name="Teijaro C.N."/>
            <person name="Fluegel L."/>
            <person name="Davis C.M."/>
            <person name="Simpson J.R."/>
            <person name="Lauterbach L."/>
            <person name="Steele A.D."/>
            <person name="Gui C."/>
            <person name="Meng S."/>
            <person name="Li G."/>
            <person name="Viehrig K."/>
            <person name="Ye F."/>
            <person name="Su P."/>
            <person name="Kiefer A.F."/>
            <person name="Nichols A."/>
            <person name="Cepeda A.J."/>
            <person name="Yan W."/>
            <person name="Fan B."/>
            <person name="Jiang Y."/>
            <person name="Adhikari A."/>
            <person name="Zheng C.-J."/>
            <person name="Schuster L."/>
            <person name="Cowan T.M."/>
            <person name="Smanski M.J."/>
            <person name="Chevrette M.G."/>
            <person name="De Carvalho L.P.S."/>
            <person name="Shen B."/>
        </authorList>
    </citation>
    <scope>NUCLEOTIDE SEQUENCE [LARGE SCALE GENOMIC DNA]</scope>
    <source>
        <strain evidence="10 11">NPDC050100</strain>
    </source>
</reference>
<proteinExistence type="predicted"/>
<evidence type="ECO:0000256" key="2">
    <source>
        <dbReference type="ARBA" id="ARBA00022448"/>
    </source>
</evidence>
<feature type="transmembrane region" description="Helical" evidence="8">
    <location>
        <begin position="424"/>
        <end position="443"/>
    </location>
</feature>
<feature type="transmembrane region" description="Helical" evidence="8">
    <location>
        <begin position="455"/>
        <end position="475"/>
    </location>
</feature>
<feature type="transmembrane region" description="Helical" evidence="8">
    <location>
        <begin position="181"/>
        <end position="202"/>
    </location>
</feature>
<dbReference type="CDD" id="cd17504">
    <property type="entry name" value="MFS_MMR_MDR_like"/>
    <property type="match status" value="1"/>
</dbReference>
<feature type="transmembrane region" description="Helical" evidence="8">
    <location>
        <begin position="381"/>
        <end position="403"/>
    </location>
</feature>
<dbReference type="PANTHER" id="PTHR42718">
    <property type="entry name" value="MAJOR FACILITATOR SUPERFAMILY MULTIDRUG TRANSPORTER MFSC"/>
    <property type="match status" value="1"/>
</dbReference>
<evidence type="ECO:0000256" key="1">
    <source>
        <dbReference type="ARBA" id="ARBA00004651"/>
    </source>
</evidence>
<sequence length="494" mass="50561">MTTSTRPNGEPAAPQADGAPRDSGADATRTLIALVTAVFAYALMQTVVVPALRLLERELDTTPAWSTWILSAFLLSSAVLTPLLGRVGDLYGKRRVLIAVLGVYGVGMIGAAVAQNIGQLIAARVVQGAALSVVPLSMAILREAMPRRRLPFAMGLVSGIVGAGAGAGLVIGGLLADHLPWRYLFVLGALLAAISLLMALRWVPESRHTAAGRLDLPGAALLGFSLVAILLALTQGPSWGWTSARVLGLFALGALLFAALLAVERGRSGALIDVGELRDRPMLVTHAAAAFFGAGSYFFYLAMPLFAQQVPGPGGVGFATSVTVAGLLMLPGMLAIIPASMAVGRIATALGPRWPLAGGFLLLTVGSVLLALSHADEWEHLVFYAIVGAGSGLVMGTLPKLIADLVPLDRTGTANGINNIARTVGSVVGSQLAAAVIASSISSRAAGVPDSAFTTLFWLGAAAAVLGAALSPLAVRHAAAAASSARPAERELHP</sequence>
<comment type="subcellular location">
    <subcellularLocation>
        <location evidence="1">Cell membrane</location>
        <topology evidence="1">Multi-pass membrane protein</topology>
    </subcellularLocation>
</comment>
<keyword evidence="2" id="KW-0813">Transport</keyword>
<dbReference type="SUPFAM" id="SSF103473">
    <property type="entry name" value="MFS general substrate transporter"/>
    <property type="match status" value="1"/>
</dbReference>
<evidence type="ECO:0000256" key="5">
    <source>
        <dbReference type="ARBA" id="ARBA00022989"/>
    </source>
</evidence>
<keyword evidence="4 8" id="KW-0812">Transmembrane</keyword>
<gene>
    <name evidence="10" type="ORF">AB0I59_26370</name>
</gene>
<dbReference type="Gene3D" id="1.20.1720.10">
    <property type="entry name" value="Multidrug resistance protein D"/>
    <property type="match status" value="1"/>
</dbReference>
<dbReference type="Proteomes" id="UP001551675">
    <property type="component" value="Unassembled WGS sequence"/>
</dbReference>
<comment type="caution">
    <text evidence="10">The sequence shown here is derived from an EMBL/GenBank/DDBJ whole genome shotgun (WGS) entry which is preliminary data.</text>
</comment>
<evidence type="ECO:0000313" key="10">
    <source>
        <dbReference type="EMBL" id="MEV0972139.1"/>
    </source>
</evidence>
<feature type="transmembrane region" description="Helical" evidence="8">
    <location>
        <begin position="96"/>
        <end position="115"/>
    </location>
</feature>
<accession>A0ABV3GKH8</accession>
<feature type="transmembrane region" description="Helical" evidence="8">
    <location>
        <begin position="31"/>
        <end position="52"/>
    </location>
</feature>
<feature type="transmembrane region" description="Helical" evidence="8">
    <location>
        <begin position="354"/>
        <end position="375"/>
    </location>
</feature>
<feature type="transmembrane region" description="Helical" evidence="8">
    <location>
        <begin position="283"/>
        <end position="306"/>
    </location>
</feature>
<keyword evidence="3" id="KW-1003">Cell membrane</keyword>
<name>A0ABV3GKH8_MICGL</name>
<organism evidence="10 11">
    <name type="scientific">Microtetraspora glauca</name>
    <dbReference type="NCBI Taxonomy" id="1996"/>
    <lineage>
        <taxon>Bacteria</taxon>
        <taxon>Bacillati</taxon>
        <taxon>Actinomycetota</taxon>
        <taxon>Actinomycetes</taxon>
        <taxon>Streptosporangiales</taxon>
        <taxon>Streptosporangiaceae</taxon>
        <taxon>Microtetraspora</taxon>
    </lineage>
</organism>
<feature type="transmembrane region" description="Helical" evidence="8">
    <location>
        <begin position="153"/>
        <end position="175"/>
    </location>
</feature>
<evidence type="ECO:0000256" key="3">
    <source>
        <dbReference type="ARBA" id="ARBA00022475"/>
    </source>
</evidence>
<protein>
    <submittedName>
        <fullName evidence="10">MFS transporter</fullName>
    </submittedName>
</protein>
<dbReference type="PROSITE" id="PS50850">
    <property type="entry name" value="MFS"/>
    <property type="match status" value="1"/>
</dbReference>
<evidence type="ECO:0000313" key="11">
    <source>
        <dbReference type="Proteomes" id="UP001551675"/>
    </source>
</evidence>
<evidence type="ECO:0000256" key="7">
    <source>
        <dbReference type="SAM" id="MobiDB-lite"/>
    </source>
</evidence>
<keyword evidence="5 8" id="KW-1133">Transmembrane helix</keyword>
<evidence type="ECO:0000259" key="9">
    <source>
        <dbReference type="PROSITE" id="PS50850"/>
    </source>
</evidence>
<dbReference type="Gene3D" id="1.20.1250.20">
    <property type="entry name" value="MFS general substrate transporter like domains"/>
    <property type="match status" value="1"/>
</dbReference>
<dbReference type="RefSeq" id="WP_061254485.1">
    <property type="nucleotide sequence ID" value="NZ_JBFALK010000015.1"/>
</dbReference>
<feature type="domain" description="Major facilitator superfamily (MFS) profile" evidence="9">
    <location>
        <begin position="30"/>
        <end position="479"/>
    </location>
</feature>
<feature type="transmembrane region" description="Helical" evidence="8">
    <location>
        <begin position="64"/>
        <end position="84"/>
    </location>
</feature>
<dbReference type="PANTHER" id="PTHR42718:SF46">
    <property type="entry name" value="BLR6921 PROTEIN"/>
    <property type="match status" value="1"/>
</dbReference>
<dbReference type="EMBL" id="JBFALK010000015">
    <property type="protein sequence ID" value="MEV0972139.1"/>
    <property type="molecule type" value="Genomic_DNA"/>
</dbReference>
<dbReference type="Pfam" id="PF07690">
    <property type="entry name" value="MFS_1"/>
    <property type="match status" value="1"/>
</dbReference>
<evidence type="ECO:0000256" key="6">
    <source>
        <dbReference type="ARBA" id="ARBA00023136"/>
    </source>
</evidence>
<feature type="transmembrane region" description="Helical" evidence="8">
    <location>
        <begin position="214"/>
        <end position="234"/>
    </location>
</feature>
<feature type="transmembrane region" description="Helical" evidence="8">
    <location>
        <begin position="318"/>
        <end position="342"/>
    </location>
</feature>
<evidence type="ECO:0000256" key="4">
    <source>
        <dbReference type="ARBA" id="ARBA00022692"/>
    </source>
</evidence>
<evidence type="ECO:0000256" key="8">
    <source>
        <dbReference type="SAM" id="Phobius"/>
    </source>
</evidence>
<dbReference type="InterPro" id="IPR011701">
    <property type="entry name" value="MFS"/>
</dbReference>
<feature type="transmembrane region" description="Helical" evidence="8">
    <location>
        <begin position="121"/>
        <end position="141"/>
    </location>
</feature>
<dbReference type="InterPro" id="IPR036259">
    <property type="entry name" value="MFS_trans_sf"/>
</dbReference>
<keyword evidence="11" id="KW-1185">Reference proteome</keyword>
<feature type="region of interest" description="Disordered" evidence="7">
    <location>
        <begin position="1"/>
        <end position="24"/>
    </location>
</feature>
<feature type="transmembrane region" description="Helical" evidence="8">
    <location>
        <begin position="246"/>
        <end position="263"/>
    </location>
</feature>
<keyword evidence="6 8" id="KW-0472">Membrane</keyword>
<dbReference type="InterPro" id="IPR020846">
    <property type="entry name" value="MFS_dom"/>
</dbReference>